<evidence type="ECO:0000313" key="3">
    <source>
        <dbReference type="Proteomes" id="UP000027936"/>
    </source>
</evidence>
<accession>A0A072NZS2</accession>
<comment type="caution">
    <text evidence="2">The sequence shown here is derived from an EMBL/GenBank/DDBJ whole genome shotgun (WGS) entry which is preliminary data.</text>
</comment>
<dbReference type="GeneID" id="89467503"/>
<dbReference type="PATRIC" id="fig|1348973.3.peg.1901"/>
<feature type="transmembrane region" description="Helical" evidence="1">
    <location>
        <begin position="9"/>
        <end position="28"/>
    </location>
</feature>
<sequence length="129" mass="15179">MYVIFNQRGFILPLTMMFCFLFSLFLLSEVEIYKIEQRLYIEEEELENLKSLLQIGIQDINDIVQSKTLDDKLVGRLEYPIGSIQYTIELLETKVILIQGTCITNKQRKQLFNAIVNIETQKIVRWVEG</sequence>
<keyword evidence="1" id="KW-0812">Transmembrane</keyword>
<dbReference type="AlphaFoldDB" id="A0A072NZS2"/>
<dbReference type="Pfam" id="PF14173">
    <property type="entry name" value="ComGG"/>
    <property type="match status" value="1"/>
</dbReference>
<dbReference type="RefSeq" id="WP_003332428.1">
    <property type="nucleotide sequence ID" value="NZ_JJRY01000006.1"/>
</dbReference>
<dbReference type="Proteomes" id="UP000027936">
    <property type="component" value="Unassembled WGS sequence"/>
</dbReference>
<name>A0A072NZS2_SCHAZ</name>
<protein>
    <submittedName>
        <fullName evidence="2">ComG operon protein 7</fullName>
    </submittedName>
</protein>
<keyword evidence="1" id="KW-1133">Transmembrane helix</keyword>
<evidence type="ECO:0000256" key="1">
    <source>
        <dbReference type="SAM" id="Phobius"/>
    </source>
</evidence>
<dbReference type="InterPro" id="IPR020372">
    <property type="entry name" value="Competence_ComGG"/>
</dbReference>
<keyword evidence="1" id="KW-0472">Membrane</keyword>
<gene>
    <name evidence="2" type="ORF">M670_01951</name>
</gene>
<dbReference type="EMBL" id="JJRY01000006">
    <property type="protein sequence ID" value="KEF38740.1"/>
    <property type="molecule type" value="Genomic_DNA"/>
</dbReference>
<dbReference type="OrthoDB" id="2970205at2"/>
<organism evidence="2 3">
    <name type="scientific">Schinkia azotoformans MEV2011</name>
    <dbReference type="NCBI Taxonomy" id="1348973"/>
    <lineage>
        <taxon>Bacteria</taxon>
        <taxon>Bacillati</taxon>
        <taxon>Bacillota</taxon>
        <taxon>Bacilli</taxon>
        <taxon>Bacillales</taxon>
        <taxon>Bacillaceae</taxon>
        <taxon>Calidifontibacillus/Schinkia group</taxon>
        <taxon>Schinkia</taxon>
    </lineage>
</organism>
<proteinExistence type="predicted"/>
<evidence type="ECO:0000313" key="2">
    <source>
        <dbReference type="EMBL" id="KEF38740.1"/>
    </source>
</evidence>
<reference evidence="2 3" key="1">
    <citation type="submission" date="2014-04" db="EMBL/GenBank/DDBJ databases">
        <title>Draft genome sequence of Bacillus azotoformans MEV2011, a (co-) denitrifying strain unable to grow in the presence of oxygen.</title>
        <authorList>
            <person name="Nielsen M."/>
            <person name="Schreiber L."/>
            <person name="Finster K."/>
            <person name="Schramm A."/>
        </authorList>
    </citation>
    <scope>NUCLEOTIDE SEQUENCE [LARGE SCALE GENOMIC DNA]</scope>
    <source>
        <strain evidence="2 3">MEV2011</strain>
    </source>
</reference>